<protein>
    <recommendedName>
        <fullName evidence="1">F-box domain-containing protein</fullName>
    </recommendedName>
</protein>
<organism evidence="2 3">
    <name type="scientific">Pleurotus ostreatus</name>
    <name type="common">Oyster mushroom</name>
    <name type="synonym">White-rot fungus</name>
    <dbReference type="NCBI Taxonomy" id="5322"/>
    <lineage>
        <taxon>Eukaryota</taxon>
        <taxon>Fungi</taxon>
        <taxon>Dikarya</taxon>
        <taxon>Basidiomycota</taxon>
        <taxon>Agaricomycotina</taxon>
        <taxon>Agaricomycetes</taxon>
        <taxon>Agaricomycetidae</taxon>
        <taxon>Agaricales</taxon>
        <taxon>Pleurotineae</taxon>
        <taxon>Pleurotaceae</taxon>
        <taxon>Pleurotus</taxon>
    </lineage>
</organism>
<dbReference type="SUPFAM" id="SSF81383">
    <property type="entry name" value="F-box domain"/>
    <property type="match status" value="1"/>
</dbReference>
<dbReference type="RefSeq" id="XP_036626530.1">
    <property type="nucleotide sequence ID" value="XM_036771909.1"/>
</dbReference>
<reference evidence="2" key="1">
    <citation type="submission" date="2019-07" db="EMBL/GenBank/DDBJ databases">
        <authorList>
            <person name="Palmer J.M."/>
        </authorList>
    </citation>
    <scope>NUCLEOTIDE SEQUENCE</scope>
    <source>
        <strain evidence="2">PC9</strain>
    </source>
</reference>
<feature type="domain" description="F-box" evidence="1">
    <location>
        <begin position="17"/>
        <end position="68"/>
    </location>
</feature>
<dbReference type="Proteomes" id="UP000623687">
    <property type="component" value="Unassembled WGS sequence"/>
</dbReference>
<sequence>MNIASAGGVHSEQQPPICRIPVELVRHIIAQINDRNEHGTASTLAACSLVCRAWTDICRQRLFRKLVISADAQVRPRLPFLHVTAPHLAEYVLELVFDPNIFFPDWISDILDRMHNLRVLTLIDLTREWSALSWSLKHTIQTLLGAPRLQSLAILGWELGDDAQSLIDCPNLEKMAITTEEQQGSLLWVPPGVKDLSLTGELYISSCSRHRVTYASSFFVVGHTQFGRSVPQFHNWLKGCIDNLPFPELLERLDIALEHWYPEYPELTEYETLSRFLAELRDRGALRRISIAIGIRTPEGRKEVDIDEERETNKPKDGFAAILGPGVDVRLSVLRFTLPLTHELVMDCRA</sequence>
<proteinExistence type="predicted"/>
<dbReference type="Pfam" id="PF12937">
    <property type="entry name" value="F-box-like"/>
    <property type="match status" value="1"/>
</dbReference>
<dbReference type="VEuPathDB" id="FungiDB:PC9H_002268"/>
<evidence type="ECO:0000313" key="2">
    <source>
        <dbReference type="EMBL" id="KAF7419676.1"/>
    </source>
</evidence>
<gene>
    <name evidence="2" type="ORF">PC9H_002268</name>
</gene>
<dbReference type="OrthoDB" id="2800661at2759"/>
<comment type="caution">
    <text evidence="2">The sequence shown here is derived from an EMBL/GenBank/DDBJ whole genome shotgun (WGS) entry which is preliminary data.</text>
</comment>
<evidence type="ECO:0000313" key="3">
    <source>
        <dbReference type="Proteomes" id="UP000623687"/>
    </source>
</evidence>
<dbReference type="EMBL" id="JACETU010000010">
    <property type="protein sequence ID" value="KAF7419676.1"/>
    <property type="molecule type" value="Genomic_DNA"/>
</dbReference>
<accession>A0A8H7DQB2</accession>
<dbReference type="InterPro" id="IPR001810">
    <property type="entry name" value="F-box_dom"/>
</dbReference>
<keyword evidence="3" id="KW-1185">Reference proteome</keyword>
<dbReference type="InterPro" id="IPR036047">
    <property type="entry name" value="F-box-like_dom_sf"/>
</dbReference>
<name>A0A8H7DQB2_PLEOS</name>
<evidence type="ECO:0000259" key="1">
    <source>
        <dbReference type="Pfam" id="PF12937"/>
    </source>
</evidence>
<dbReference type="AlphaFoldDB" id="A0A8H7DQB2"/>
<dbReference type="GeneID" id="59372109"/>